<sequence>MNGAIYEQLTEALKQQPLPLARVHAIVCDAGSRWSEEQLHLFLICMDGVEVDAGVEPTVVRLGQRTERDELIDAIRQVVRSRAGRPVPAAEVRRLLPSKFVTTEDQIKRLAKETPGLEVFGPGLMRIVD</sequence>
<protein>
    <submittedName>
        <fullName evidence="1">Uncharacterized protein</fullName>
    </submittedName>
</protein>
<dbReference type="EMBL" id="CP001347">
    <property type="protein sequence ID" value="ACL47912.1"/>
    <property type="molecule type" value="Genomic_DNA"/>
</dbReference>
<name>B8HZR4_CYAP4</name>
<dbReference type="HOGENOM" id="CLU_1945188_0_0_3"/>
<proteinExistence type="predicted"/>
<gene>
    <name evidence="1" type="ordered locus">Cyan7425_5289</name>
</gene>
<accession>B8HZR4</accession>
<keyword evidence="1" id="KW-0614">Plasmid</keyword>
<dbReference type="KEGG" id="cyn:Cyan7425_5289"/>
<evidence type="ECO:0000313" key="1">
    <source>
        <dbReference type="EMBL" id="ACL47912.1"/>
    </source>
</evidence>
<dbReference type="AlphaFoldDB" id="B8HZR4"/>
<reference evidence="1" key="1">
    <citation type="submission" date="2009-01" db="EMBL/GenBank/DDBJ databases">
        <title>Complete sequence of plasmid3 Cyanothece sp. PCC 7425.</title>
        <authorList>
            <consortium name="US DOE Joint Genome Institute"/>
            <person name="Lucas S."/>
            <person name="Copeland A."/>
            <person name="Lapidus A."/>
            <person name="Glavina del Rio T."/>
            <person name="Dalin E."/>
            <person name="Tice H."/>
            <person name="Bruce D."/>
            <person name="Goodwin L."/>
            <person name="Pitluck S."/>
            <person name="Sims D."/>
            <person name="Meineke L."/>
            <person name="Brettin T."/>
            <person name="Detter J.C."/>
            <person name="Han C."/>
            <person name="Larimer F."/>
            <person name="Land M."/>
            <person name="Hauser L."/>
            <person name="Kyrpides N."/>
            <person name="Ovchinnikova G."/>
            <person name="Liberton M."/>
            <person name="Stoeckel J."/>
            <person name="Banerjee A."/>
            <person name="Singh A."/>
            <person name="Page L."/>
            <person name="Sato H."/>
            <person name="Zhao L."/>
            <person name="Sherman L."/>
            <person name="Pakrasi H."/>
            <person name="Richardson P."/>
        </authorList>
    </citation>
    <scope>NUCLEOTIDE SEQUENCE</scope>
    <source>
        <strain evidence="1">PCC 7425</strain>
        <plasmid evidence="1">pP742503</plasmid>
    </source>
</reference>
<organism evidence="1">
    <name type="scientific">Cyanothece sp. (strain PCC 7425 / ATCC 29141)</name>
    <dbReference type="NCBI Taxonomy" id="395961"/>
    <lineage>
        <taxon>Bacteria</taxon>
        <taxon>Bacillati</taxon>
        <taxon>Cyanobacteriota</taxon>
        <taxon>Cyanophyceae</taxon>
        <taxon>Gomontiellales</taxon>
        <taxon>Cyanothecaceae</taxon>
        <taxon>Cyanothece</taxon>
    </lineage>
</organism>
<geneLocation type="plasmid" evidence="1">
    <name>pP742503</name>
</geneLocation>
<dbReference type="OrthoDB" id="9554332at2"/>